<dbReference type="EMBL" id="JACDUT010000008">
    <property type="protein sequence ID" value="MBA2875803.1"/>
    <property type="molecule type" value="Genomic_DNA"/>
</dbReference>
<dbReference type="SUPFAM" id="SSF53300">
    <property type="entry name" value="vWA-like"/>
    <property type="match status" value="1"/>
</dbReference>
<name>A0A7V9Z8C2_9BACL</name>
<feature type="domain" description="VWFA" evidence="1">
    <location>
        <begin position="444"/>
        <end position="635"/>
    </location>
</feature>
<dbReference type="InterPro" id="IPR036465">
    <property type="entry name" value="vWFA_dom_sf"/>
</dbReference>
<dbReference type="InterPro" id="IPR051928">
    <property type="entry name" value="NorD/CobT"/>
</dbReference>
<reference evidence="2 3" key="1">
    <citation type="submission" date="2020-07" db="EMBL/GenBank/DDBJ databases">
        <title>Genomic Encyclopedia of Type Strains, Phase IV (KMG-IV): sequencing the most valuable type-strain genomes for metagenomic binning, comparative biology and taxonomic classification.</title>
        <authorList>
            <person name="Goeker M."/>
        </authorList>
    </citation>
    <scope>NUCLEOTIDE SEQUENCE [LARGE SCALE GENOMIC DNA]</scope>
    <source>
        <strain evidence="2 3">DSM 15730</strain>
    </source>
</reference>
<sequence>MKRFIQFNDKKIDSFLFMQLSDLAKTLTKQSDWEVEFGYQSYLDFRNRKLYVSYFWDNRPIEEKVNGLKSDVCLRAIGNLFHMDVSEVVAFIEQVKATSLPNFAKQLFMLAEDLRLEEICKKERPGTKKWFRVRREVYRRYFQSQANVNLVKSVHTDALFNVMYLLLTSESPLEDVPSIHENINRMMPWIRQTISQFFDAVSTKDIARVTFTLIDALDGVLENDMLNTYFYLPEHGYELEEPAFTIDDLKRKDPLNNCDVLDKEKQGDEDIHEETLPTWHRETSDMTKSFLRFELEQGSQTDLLGEGVREGEEGDQALAIVQGSARKSTQNDYAKRSAYEQKRDVRKSGEGYVYGKENRYAQAIFLSPNPPSFQQMAEYEKKKAEIIPYQKKLKQMIEKTLEHKKTLPRTDLHFGRLHKKLLRLWTDEQPRLFYKKHEPSAQIDAVFTLLVDCSASMHDKMEETKRGIILFHEALKSVFVPHQIVGFWEDPNEATETKQPNYFQTVISFSESLKKQSGAKIMQLEPEEDNRDGFAIRIMTEQLLQRTEKQKFLLVFSDGEPAAFGYEQNGIIDTHEAVLEARKHGIEVINVFLANGDIDEGQQTTIQNIYGKHSILVPNVEQLPDILFPLLKKLLYKSL</sequence>
<dbReference type="SMART" id="SM00327">
    <property type="entry name" value="VWA"/>
    <property type="match status" value="1"/>
</dbReference>
<dbReference type="RefSeq" id="WP_181556585.1">
    <property type="nucleotide sequence ID" value="NZ_JACDUT010000008.1"/>
</dbReference>
<accession>A0A7V9Z8C2</accession>
<comment type="caution">
    <text evidence="2">The sequence shown here is derived from an EMBL/GenBank/DDBJ whole genome shotgun (WGS) entry which is preliminary data.</text>
</comment>
<organism evidence="2 3">
    <name type="scientific">Thermaerobacillus caldiproteolyticus</name>
    <dbReference type="NCBI Taxonomy" id="247480"/>
    <lineage>
        <taxon>Bacteria</taxon>
        <taxon>Bacillati</taxon>
        <taxon>Bacillota</taxon>
        <taxon>Bacilli</taxon>
        <taxon>Bacillales</taxon>
        <taxon>Anoxybacillaceae</taxon>
        <taxon>Thermaerobacillus</taxon>
    </lineage>
</organism>
<dbReference type="InterPro" id="IPR002035">
    <property type="entry name" value="VWF_A"/>
</dbReference>
<keyword evidence="3" id="KW-1185">Reference proteome</keyword>
<evidence type="ECO:0000313" key="2">
    <source>
        <dbReference type="EMBL" id="MBA2875803.1"/>
    </source>
</evidence>
<dbReference type="CDD" id="cd01454">
    <property type="entry name" value="vWA_norD_type"/>
    <property type="match status" value="1"/>
</dbReference>
<dbReference type="Proteomes" id="UP000523087">
    <property type="component" value="Unassembled WGS sequence"/>
</dbReference>
<dbReference type="PANTHER" id="PTHR41248">
    <property type="entry name" value="NORD PROTEIN"/>
    <property type="match status" value="1"/>
</dbReference>
<evidence type="ECO:0000313" key="3">
    <source>
        <dbReference type="Proteomes" id="UP000523087"/>
    </source>
</evidence>
<dbReference type="AlphaFoldDB" id="A0A7V9Z8C2"/>
<dbReference type="PANTHER" id="PTHR41248:SF1">
    <property type="entry name" value="NORD PROTEIN"/>
    <property type="match status" value="1"/>
</dbReference>
<gene>
    <name evidence="2" type="ORF">HNR31_002597</name>
</gene>
<dbReference type="Gene3D" id="3.40.50.410">
    <property type="entry name" value="von Willebrand factor, type A domain"/>
    <property type="match status" value="1"/>
</dbReference>
<proteinExistence type="predicted"/>
<protein>
    <submittedName>
        <fullName evidence="2">Nitric oxide reductase activation protein</fullName>
    </submittedName>
</protein>
<evidence type="ECO:0000259" key="1">
    <source>
        <dbReference type="SMART" id="SM00327"/>
    </source>
</evidence>
<dbReference type="Pfam" id="PF00092">
    <property type="entry name" value="VWA"/>
    <property type="match status" value="1"/>
</dbReference>